<evidence type="ECO:0000313" key="4">
    <source>
        <dbReference type="EMBL" id="KAK9731256.1"/>
    </source>
</evidence>
<dbReference type="InterPro" id="IPR036770">
    <property type="entry name" value="Ankyrin_rpt-contain_sf"/>
</dbReference>
<name>A0AAW1LAM3_POPJA</name>
<protein>
    <submittedName>
        <fullName evidence="4">Ankyrin repeats (3 copies)</fullName>
    </submittedName>
</protein>
<feature type="repeat" description="ANK" evidence="3">
    <location>
        <begin position="352"/>
        <end position="384"/>
    </location>
</feature>
<evidence type="ECO:0000256" key="1">
    <source>
        <dbReference type="ARBA" id="ARBA00022737"/>
    </source>
</evidence>
<accession>A0AAW1LAM3</accession>
<evidence type="ECO:0000256" key="2">
    <source>
        <dbReference type="ARBA" id="ARBA00023043"/>
    </source>
</evidence>
<dbReference type="PROSITE" id="PS50297">
    <property type="entry name" value="ANK_REP_REGION"/>
    <property type="match status" value="1"/>
</dbReference>
<dbReference type="SUPFAM" id="SSF52540">
    <property type="entry name" value="P-loop containing nucleoside triphosphate hydrolases"/>
    <property type="match status" value="1"/>
</dbReference>
<dbReference type="Pfam" id="PF12796">
    <property type="entry name" value="Ank_2"/>
    <property type="match status" value="2"/>
</dbReference>
<dbReference type="EMBL" id="JASPKY010000136">
    <property type="protein sequence ID" value="KAK9731256.1"/>
    <property type="molecule type" value="Genomic_DNA"/>
</dbReference>
<organism evidence="4 5">
    <name type="scientific">Popillia japonica</name>
    <name type="common">Japanese beetle</name>
    <dbReference type="NCBI Taxonomy" id="7064"/>
    <lineage>
        <taxon>Eukaryota</taxon>
        <taxon>Metazoa</taxon>
        <taxon>Ecdysozoa</taxon>
        <taxon>Arthropoda</taxon>
        <taxon>Hexapoda</taxon>
        <taxon>Insecta</taxon>
        <taxon>Pterygota</taxon>
        <taxon>Neoptera</taxon>
        <taxon>Endopterygota</taxon>
        <taxon>Coleoptera</taxon>
        <taxon>Polyphaga</taxon>
        <taxon>Scarabaeiformia</taxon>
        <taxon>Scarabaeidae</taxon>
        <taxon>Rutelinae</taxon>
        <taxon>Popillia</taxon>
    </lineage>
</organism>
<evidence type="ECO:0000256" key="3">
    <source>
        <dbReference type="PROSITE-ProRule" id="PRU00023"/>
    </source>
</evidence>
<dbReference type="Gene3D" id="1.25.40.20">
    <property type="entry name" value="Ankyrin repeat-containing domain"/>
    <property type="match status" value="3"/>
</dbReference>
<reference evidence="4 5" key="1">
    <citation type="journal article" date="2024" name="BMC Genomics">
        <title>De novo assembly and annotation of Popillia japonica's genome with initial clues to its potential as an invasive pest.</title>
        <authorList>
            <person name="Cucini C."/>
            <person name="Boschi S."/>
            <person name="Funari R."/>
            <person name="Cardaioli E."/>
            <person name="Iannotti N."/>
            <person name="Marturano G."/>
            <person name="Paoli F."/>
            <person name="Bruttini M."/>
            <person name="Carapelli A."/>
            <person name="Frati F."/>
            <person name="Nardi F."/>
        </authorList>
    </citation>
    <scope>NUCLEOTIDE SEQUENCE [LARGE SCALE GENOMIC DNA]</scope>
    <source>
        <strain evidence="4">DMR45628</strain>
    </source>
</reference>
<keyword evidence="1" id="KW-0677">Repeat</keyword>
<gene>
    <name evidence="4" type="ORF">QE152_g13860</name>
</gene>
<proteinExistence type="predicted"/>
<evidence type="ECO:0000313" key="5">
    <source>
        <dbReference type="Proteomes" id="UP001458880"/>
    </source>
</evidence>
<dbReference type="SMART" id="SM00248">
    <property type="entry name" value="ANK"/>
    <property type="match status" value="6"/>
</dbReference>
<dbReference type="InterPro" id="IPR027417">
    <property type="entry name" value="P-loop_NTPase"/>
</dbReference>
<keyword evidence="2 3" id="KW-0040">ANK repeat</keyword>
<dbReference type="InterPro" id="IPR002110">
    <property type="entry name" value="Ankyrin_rpt"/>
</dbReference>
<dbReference type="PROSITE" id="PS50088">
    <property type="entry name" value="ANK_REPEAT"/>
    <property type="match status" value="1"/>
</dbReference>
<dbReference type="SUPFAM" id="SSF48403">
    <property type="entry name" value="Ankyrin repeat"/>
    <property type="match status" value="2"/>
</dbReference>
<sequence length="534" mass="59535">MYNKQSPKAQIDPIIVPISDSNVSLAKLCAQGKLDELKQRIQAGASVEEVDNGNHLTHIAVQTNQLEVLKWLLQDNKIGVNLLNSAQKSVLQIAIECKNQDIITWLTDNKISLALQVSVDNLCEAIQTKELNVVKPIAKVVGAVYEKSSTAQTPLDLARNQNTQNIVKFLEKKTLFYIIRANLTELEIIQKQQTHLGNQKPEFFDQTIQKPTESSNTLSESKKPKIGAVMVAAKKQYMRVIRSLVEKGANPNSESEHDCWPKLIRLLAEINWNKDPENFKWLVNQGAEITQKNLNDNADIIMWAIKEKKFDIYKNNGNGLNLLMLILQEGKLNIFKALVEEAIIDANKKFSDSNTLLHVAVVSNKIDIVKKLIEAKAAINVENLYGKIAIDIAVDMKKDVLLDLLVTSYAIANIRATDIDENAKIDNFEEFFEKNTNQRVQKGIGANEIINLAKNLKLHKLAQFLKAKNTAASIEGKVAGSVAPKLKEYNVLLIAETGVGKSTFINAFVNYISFANLDEAVKTGDPYCLIPSKP</sequence>
<dbReference type="PANTHER" id="PTHR24198:SF165">
    <property type="entry name" value="ANKYRIN REPEAT-CONTAINING PROTEIN-RELATED"/>
    <property type="match status" value="1"/>
</dbReference>
<dbReference type="Proteomes" id="UP001458880">
    <property type="component" value="Unassembled WGS sequence"/>
</dbReference>
<comment type="caution">
    <text evidence="4">The sequence shown here is derived from an EMBL/GenBank/DDBJ whole genome shotgun (WGS) entry which is preliminary data.</text>
</comment>
<keyword evidence="5" id="KW-1185">Reference proteome</keyword>
<dbReference type="PANTHER" id="PTHR24198">
    <property type="entry name" value="ANKYRIN REPEAT AND PROTEIN KINASE DOMAIN-CONTAINING PROTEIN"/>
    <property type="match status" value="1"/>
</dbReference>
<dbReference type="AlphaFoldDB" id="A0AAW1LAM3"/>